<name>A0A183DJ01_9BILA</name>
<sequence length="77" mass="8322">MISGCGRKWEVEDIHFTGLLDAQYFYLTPASAKCRQNFTAYGATGKNVSIVEPVPGKAVELHLDSATYGNNAGIQSL</sequence>
<dbReference type="EMBL" id="UYRT01025976">
    <property type="protein sequence ID" value="VDK64433.1"/>
    <property type="molecule type" value="Genomic_DNA"/>
</dbReference>
<evidence type="ECO:0000313" key="2">
    <source>
        <dbReference type="Proteomes" id="UP000271098"/>
    </source>
</evidence>
<dbReference type="AlphaFoldDB" id="A0A183DJ01"/>
<reference evidence="1 2" key="2">
    <citation type="submission" date="2018-11" db="EMBL/GenBank/DDBJ databases">
        <authorList>
            <consortium name="Pathogen Informatics"/>
        </authorList>
    </citation>
    <scope>NUCLEOTIDE SEQUENCE [LARGE SCALE GENOMIC DNA]</scope>
</reference>
<accession>A0A183DJ01</accession>
<dbReference type="WBParaSite" id="GPUH_0000870201-mRNA-1">
    <property type="protein sequence ID" value="GPUH_0000870201-mRNA-1"/>
    <property type="gene ID" value="GPUH_0000870201"/>
</dbReference>
<proteinExistence type="predicted"/>
<evidence type="ECO:0000313" key="3">
    <source>
        <dbReference type="WBParaSite" id="GPUH_0000870201-mRNA-1"/>
    </source>
</evidence>
<gene>
    <name evidence="1" type="ORF">GPUH_LOCUS8690</name>
</gene>
<dbReference type="Proteomes" id="UP000271098">
    <property type="component" value="Unassembled WGS sequence"/>
</dbReference>
<reference evidence="3" key="1">
    <citation type="submission" date="2016-06" db="UniProtKB">
        <authorList>
            <consortium name="WormBaseParasite"/>
        </authorList>
    </citation>
    <scope>IDENTIFICATION</scope>
</reference>
<organism evidence="3">
    <name type="scientific">Gongylonema pulchrum</name>
    <dbReference type="NCBI Taxonomy" id="637853"/>
    <lineage>
        <taxon>Eukaryota</taxon>
        <taxon>Metazoa</taxon>
        <taxon>Ecdysozoa</taxon>
        <taxon>Nematoda</taxon>
        <taxon>Chromadorea</taxon>
        <taxon>Rhabditida</taxon>
        <taxon>Spirurina</taxon>
        <taxon>Spiruromorpha</taxon>
        <taxon>Spiruroidea</taxon>
        <taxon>Gongylonematidae</taxon>
        <taxon>Gongylonema</taxon>
    </lineage>
</organism>
<keyword evidence="2" id="KW-1185">Reference proteome</keyword>
<protein>
    <submittedName>
        <fullName evidence="3">Lipoprotein</fullName>
    </submittedName>
</protein>
<evidence type="ECO:0000313" key="1">
    <source>
        <dbReference type="EMBL" id="VDK64433.1"/>
    </source>
</evidence>